<feature type="region of interest" description="Disordered" evidence="1">
    <location>
        <begin position="303"/>
        <end position="417"/>
    </location>
</feature>
<evidence type="ECO:0000256" key="1">
    <source>
        <dbReference type="SAM" id="MobiDB-lite"/>
    </source>
</evidence>
<gene>
    <name evidence="2" type="ORF">H7J73_17555</name>
</gene>
<dbReference type="EMBL" id="JACKTY010000030">
    <property type="protein sequence ID" value="MCV7227831.1"/>
    <property type="molecule type" value="Genomic_DNA"/>
</dbReference>
<feature type="compositionally biased region" description="Low complexity" evidence="1">
    <location>
        <begin position="303"/>
        <end position="354"/>
    </location>
</feature>
<sequence>MHAVVRPYAAAGVALMGASVIAISPLAPLPDMAAAHRVVTSVNVELNAMVNPIDRWIQVLQKSAANIGAIGEQLAANPAPILSQVIANQVANATAFGVALQNAGFTASQIVESIPGALQTAAGQLQAGNVTGAVDTINNTIVIPAVLAALQVGSDALVPLTNIVNNFAKVVATLPTDVFTVTLPLTYPLLSAVNALVQTTQDVVNGVGAGDVGAVVNALVNAPANLVDGVLNGAGMVLGILPTAGILTPWDPSAGALDSGPIASLIALRQTIAEALGAAPLPVVLPGASAVASVPTAAKTVTLSTAAPEAPSATTEDTVVTKTTSAKPKVVSSASAAASAAPAAVESSGDSAGATSGGASGSGSGGAKSDSSSSAGEAGSTVKSGTGAAKPGATHKTGAASAKSAKAAKSDSSGAQD</sequence>
<keyword evidence="3" id="KW-1185">Reference proteome</keyword>
<dbReference type="Proteomes" id="UP001526201">
    <property type="component" value="Unassembled WGS sequence"/>
</dbReference>
<name>A0ABT3CEK7_9MYCO</name>
<feature type="compositionally biased region" description="Low complexity" evidence="1">
    <location>
        <begin position="392"/>
        <end position="417"/>
    </location>
</feature>
<protein>
    <recommendedName>
        <fullName evidence="4">PE-PGRS family protein</fullName>
    </recommendedName>
</protein>
<evidence type="ECO:0000313" key="3">
    <source>
        <dbReference type="Proteomes" id="UP001526201"/>
    </source>
</evidence>
<reference evidence="2 3" key="1">
    <citation type="journal article" date="2022" name="BMC Genomics">
        <title>Comparative genome analysis of mycobacteria focusing on tRNA and non-coding RNA.</title>
        <authorList>
            <person name="Behra P.R.K."/>
            <person name="Pettersson B.M.F."/>
            <person name="Ramesh M."/>
            <person name="Das S."/>
            <person name="Dasgupta S."/>
            <person name="Kirsebom L.A."/>
        </authorList>
    </citation>
    <scope>NUCLEOTIDE SEQUENCE [LARGE SCALE GENOMIC DNA]</scope>
    <source>
        <strain evidence="2 3">DSM 44078</strain>
    </source>
</reference>
<organism evidence="2 3">
    <name type="scientific">Mycolicibacterium komossense</name>
    <dbReference type="NCBI Taxonomy" id="1779"/>
    <lineage>
        <taxon>Bacteria</taxon>
        <taxon>Bacillati</taxon>
        <taxon>Actinomycetota</taxon>
        <taxon>Actinomycetes</taxon>
        <taxon>Mycobacteriales</taxon>
        <taxon>Mycobacteriaceae</taxon>
        <taxon>Mycolicibacterium</taxon>
    </lineage>
</organism>
<feature type="compositionally biased region" description="Low complexity" evidence="1">
    <location>
        <begin position="367"/>
        <end position="381"/>
    </location>
</feature>
<comment type="caution">
    <text evidence="2">The sequence shown here is derived from an EMBL/GenBank/DDBJ whole genome shotgun (WGS) entry which is preliminary data.</text>
</comment>
<dbReference type="RefSeq" id="WP_264068838.1">
    <property type="nucleotide sequence ID" value="NZ_JACKTY010000030.1"/>
</dbReference>
<proteinExistence type="predicted"/>
<feature type="compositionally biased region" description="Gly residues" evidence="1">
    <location>
        <begin position="355"/>
        <end position="366"/>
    </location>
</feature>
<evidence type="ECO:0008006" key="4">
    <source>
        <dbReference type="Google" id="ProtNLM"/>
    </source>
</evidence>
<evidence type="ECO:0000313" key="2">
    <source>
        <dbReference type="EMBL" id="MCV7227831.1"/>
    </source>
</evidence>
<accession>A0ABT3CEK7</accession>